<dbReference type="AlphaFoldDB" id="A0A382HDS3"/>
<dbReference type="InterPro" id="IPR003819">
    <property type="entry name" value="TauD/TfdA-like"/>
</dbReference>
<evidence type="ECO:0000259" key="3">
    <source>
        <dbReference type="Pfam" id="PF02668"/>
    </source>
</evidence>
<name>A0A382HDS3_9ZZZZ</name>
<dbReference type="Gene3D" id="3.60.130.10">
    <property type="entry name" value="Clavaminate synthase-like"/>
    <property type="match status" value="1"/>
</dbReference>
<evidence type="ECO:0000256" key="1">
    <source>
        <dbReference type="ARBA" id="ARBA00023002"/>
    </source>
</evidence>
<dbReference type="InterPro" id="IPR042098">
    <property type="entry name" value="TauD-like_sf"/>
</dbReference>
<gene>
    <name evidence="4" type="ORF">METZ01_LOCUS238153</name>
</gene>
<feature type="non-terminal residue" evidence="4">
    <location>
        <position position="470"/>
    </location>
</feature>
<proteinExistence type="predicted"/>
<reference evidence="4" key="1">
    <citation type="submission" date="2018-05" db="EMBL/GenBank/DDBJ databases">
        <authorList>
            <person name="Lanie J.A."/>
            <person name="Ng W.-L."/>
            <person name="Kazmierczak K.M."/>
            <person name="Andrzejewski T.M."/>
            <person name="Davidsen T.M."/>
            <person name="Wayne K.J."/>
            <person name="Tettelin H."/>
            <person name="Glass J.I."/>
            <person name="Rusch D."/>
            <person name="Podicherti R."/>
            <person name="Tsui H.-C.T."/>
            <person name="Winkler M.E."/>
        </authorList>
    </citation>
    <scope>NUCLEOTIDE SEQUENCE</scope>
</reference>
<dbReference type="PANTHER" id="PTHR10696">
    <property type="entry name" value="GAMMA-BUTYROBETAINE HYDROXYLASE-RELATED"/>
    <property type="match status" value="1"/>
</dbReference>
<accession>A0A382HDS3</accession>
<sequence>MYILRSILMSNTLENIVNDGNLVWGKNLENHPEKFWVKLTDITIHELKTKKNQLKNHKKNSFPNLENEINKLKIEKIIDGVGLLIIDGTSFVDFSKDEVKQIYEIICKLLGTLYIQNIKDEKIVEITDEGKSMLSGARYHQTKEGGSYHTDSPHWENVPDLVSLFCINQAKKGGISKFVSTYTIHNQILNEQNDKLKTLYEKFYFDKRGEFQTNESKTVFEPVFVFENGKLHCRYLRNYIISGHELENVPLSPLQKDSIDLLEQITQVPENILSYDLKTNDMIFFDNHRMLHGRTEFEDYEEEDKKRRLLRTWIKMNSREKKPEFVRFGRYLLGILNDLKRRPIDAAKELNISLEEMNDILEGYKEIPPEIITRAKTIWPINLRDFYLLEDDCPNGVKIMRENESAESSRIMTRGENPYYEYRDTVMSQVAPFRPEWIKELCVVDDNDPKNILAKWNNGHFMHQFTYFIG</sequence>
<keyword evidence="2" id="KW-0045">Antibiotic biosynthesis</keyword>
<dbReference type="PANTHER" id="PTHR10696:SF56">
    <property type="entry name" value="TAUD_TFDA-LIKE DOMAIN-CONTAINING PROTEIN"/>
    <property type="match status" value="1"/>
</dbReference>
<dbReference type="InterPro" id="IPR050411">
    <property type="entry name" value="AlphaKG_dependent_hydroxylases"/>
</dbReference>
<protein>
    <recommendedName>
        <fullName evidence="3">TauD/TfdA-like domain-containing protein</fullName>
    </recommendedName>
</protein>
<dbReference type="EMBL" id="UINC01060614">
    <property type="protein sequence ID" value="SVB85299.1"/>
    <property type="molecule type" value="Genomic_DNA"/>
</dbReference>
<dbReference type="Gene3D" id="2.60.120.10">
    <property type="entry name" value="Jelly Rolls"/>
    <property type="match status" value="1"/>
</dbReference>
<evidence type="ECO:0000256" key="2">
    <source>
        <dbReference type="ARBA" id="ARBA00023194"/>
    </source>
</evidence>
<keyword evidence="1" id="KW-0560">Oxidoreductase</keyword>
<organism evidence="4">
    <name type="scientific">marine metagenome</name>
    <dbReference type="NCBI Taxonomy" id="408172"/>
    <lineage>
        <taxon>unclassified sequences</taxon>
        <taxon>metagenomes</taxon>
        <taxon>ecological metagenomes</taxon>
    </lineage>
</organism>
<dbReference type="SUPFAM" id="SSF51197">
    <property type="entry name" value="Clavaminate synthase-like"/>
    <property type="match status" value="1"/>
</dbReference>
<dbReference type="InterPro" id="IPR014710">
    <property type="entry name" value="RmlC-like_jellyroll"/>
</dbReference>
<feature type="domain" description="TauD/TfdA-like" evidence="3">
    <location>
        <begin position="65"/>
        <end position="313"/>
    </location>
</feature>
<dbReference type="Pfam" id="PF02668">
    <property type="entry name" value="TauD"/>
    <property type="match status" value="1"/>
</dbReference>
<evidence type="ECO:0000313" key="4">
    <source>
        <dbReference type="EMBL" id="SVB85299.1"/>
    </source>
</evidence>
<dbReference type="GO" id="GO:0016491">
    <property type="term" value="F:oxidoreductase activity"/>
    <property type="evidence" value="ECO:0007669"/>
    <property type="project" value="UniProtKB-KW"/>
</dbReference>
<dbReference type="GO" id="GO:0017000">
    <property type="term" value="P:antibiotic biosynthetic process"/>
    <property type="evidence" value="ECO:0007669"/>
    <property type="project" value="UniProtKB-KW"/>
</dbReference>